<evidence type="ECO:0000259" key="2">
    <source>
        <dbReference type="Pfam" id="PF11250"/>
    </source>
</evidence>
<sequence>TSSCFDASSDKTDNVRFPCERKAVAREIQPPPILPSNFTSVLKREYTSDGRLLLKEEKVRCHEFFRIHRSNGRLTLQLVSLEDDEDRDSDE</sequence>
<dbReference type="Pfam" id="PF11250">
    <property type="entry name" value="FAF"/>
    <property type="match status" value="1"/>
</dbReference>
<dbReference type="InterPro" id="IPR021410">
    <property type="entry name" value="FAF"/>
</dbReference>
<reference evidence="4" key="1">
    <citation type="journal article" date="2013" name="Nat. Genet.">
        <title>The Capsella rubella genome and the genomic consequences of rapid mating system evolution.</title>
        <authorList>
            <person name="Slotte T."/>
            <person name="Hazzouri K.M."/>
            <person name="Agren J.A."/>
            <person name="Koenig D."/>
            <person name="Maumus F."/>
            <person name="Guo Y.L."/>
            <person name="Steige K."/>
            <person name="Platts A.E."/>
            <person name="Escobar J.S."/>
            <person name="Newman L.K."/>
            <person name="Wang W."/>
            <person name="Mandakova T."/>
            <person name="Vello E."/>
            <person name="Smith L.M."/>
            <person name="Henz S.R."/>
            <person name="Steffen J."/>
            <person name="Takuno S."/>
            <person name="Brandvain Y."/>
            <person name="Coop G."/>
            <person name="Andolfatto P."/>
            <person name="Hu T.T."/>
            <person name="Blanchette M."/>
            <person name="Clark R.M."/>
            <person name="Quesneville H."/>
            <person name="Nordborg M."/>
            <person name="Gaut B.S."/>
            <person name="Lysak M.A."/>
            <person name="Jenkins J."/>
            <person name="Grimwood J."/>
            <person name="Chapman J."/>
            <person name="Prochnik S."/>
            <person name="Shu S."/>
            <person name="Rokhsar D."/>
            <person name="Schmutz J."/>
            <person name="Weigel D."/>
            <person name="Wright S.I."/>
        </authorList>
    </citation>
    <scope>NUCLEOTIDE SEQUENCE [LARGE SCALE GENOMIC DNA]</scope>
    <source>
        <strain evidence="4">cv. Monte Gargano</strain>
    </source>
</reference>
<dbReference type="eggNOG" id="KOG2988">
    <property type="taxonomic scope" value="Eukaryota"/>
</dbReference>
<accession>R0HVS4</accession>
<dbReference type="STRING" id="81985.R0HVS4"/>
<feature type="non-terminal residue" evidence="3">
    <location>
        <position position="1"/>
    </location>
</feature>
<evidence type="ECO:0000313" key="3">
    <source>
        <dbReference type="EMBL" id="EOA33929.1"/>
    </source>
</evidence>
<dbReference type="PANTHER" id="PTHR33155">
    <property type="entry name" value="FANTASTIC FOUR-LIKE PROTEIN (DUF3049)"/>
    <property type="match status" value="1"/>
</dbReference>
<proteinExistence type="inferred from homology"/>
<gene>
    <name evidence="3" type="ORF">CARUB_v10021422mg</name>
</gene>
<dbReference type="EMBL" id="KB870806">
    <property type="protein sequence ID" value="EOA33929.1"/>
    <property type="molecule type" value="Genomic_DNA"/>
</dbReference>
<dbReference type="AlphaFoldDB" id="R0HVS4"/>
<evidence type="ECO:0000313" key="4">
    <source>
        <dbReference type="Proteomes" id="UP000029121"/>
    </source>
</evidence>
<organism evidence="3 4">
    <name type="scientific">Capsella rubella</name>
    <dbReference type="NCBI Taxonomy" id="81985"/>
    <lineage>
        <taxon>Eukaryota</taxon>
        <taxon>Viridiplantae</taxon>
        <taxon>Streptophyta</taxon>
        <taxon>Embryophyta</taxon>
        <taxon>Tracheophyta</taxon>
        <taxon>Spermatophyta</taxon>
        <taxon>Magnoliopsida</taxon>
        <taxon>eudicotyledons</taxon>
        <taxon>Gunneridae</taxon>
        <taxon>Pentapetalae</taxon>
        <taxon>rosids</taxon>
        <taxon>malvids</taxon>
        <taxon>Brassicales</taxon>
        <taxon>Brassicaceae</taxon>
        <taxon>Camelineae</taxon>
        <taxon>Capsella</taxon>
    </lineage>
</organism>
<evidence type="ECO:0000256" key="1">
    <source>
        <dbReference type="ARBA" id="ARBA00008690"/>
    </source>
</evidence>
<dbReference type="OrthoDB" id="1109327at2759"/>
<keyword evidence="4" id="KW-1185">Reference proteome</keyword>
<name>R0HVS4_9BRAS</name>
<dbReference type="Proteomes" id="UP000029121">
    <property type="component" value="Unassembled WGS sequence"/>
</dbReference>
<dbReference type="KEGG" id="crb:17896115"/>
<feature type="domain" description="FAF" evidence="2">
    <location>
        <begin position="30"/>
        <end position="78"/>
    </location>
</feature>
<dbReference type="InterPro" id="IPR046431">
    <property type="entry name" value="FAF_dom"/>
</dbReference>
<dbReference type="PANTHER" id="PTHR33155:SF17">
    <property type="entry name" value="F2E2.18-RELATED"/>
    <property type="match status" value="1"/>
</dbReference>
<comment type="similarity">
    <text evidence="1">Belongs to the fantastic four family.</text>
</comment>
<protein>
    <recommendedName>
        <fullName evidence="2">FAF domain-containing protein</fullName>
    </recommendedName>
</protein>